<reference evidence="1" key="1">
    <citation type="submission" date="2020-03" db="EMBL/GenBank/DDBJ databases">
        <title>The deep terrestrial virosphere.</title>
        <authorList>
            <person name="Holmfeldt K."/>
            <person name="Nilsson E."/>
            <person name="Simone D."/>
            <person name="Lopez-Fernandez M."/>
            <person name="Wu X."/>
            <person name="de Brujin I."/>
            <person name="Lundin D."/>
            <person name="Andersson A."/>
            <person name="Bertilsson S."/>
            <person name="Dopson M."/>
        </authorList>
    </citation>
    <scope>NUCLEOTIDE SEQUENCE</scope>
    <source>
        <strain evidence="1">MM415B04908</strain>
    </source>
</reference>
<name>A0A6M3LL94_9ZZZZ</name>
<accession>A0A6M3LL94</accession>
<dbReference type="AlphaFoldDB" id="A0A6M3LL94"/>
<dbReference type="InterPro" id="IPR008713">
    <property type="entry name" value="Phage_lambda_NinG"/>
</dbReference>
<organism evidence="1">
    <name type="scientific">viral metagenome</name>
    <dbReference type="NCBI Taxonomy" id="1070528"/>
    <lineage>
        <taxon>unclassified sequences</taxon>
        <taxon>metagenomes</taxon>
        <taxon>organismal metagenomes</taxon>
    </lineage>
</organism>
<dbReference type="EMBL" id="MT143376">
    <property type="protein sequence ID" value="QJA96167.1"/>
    <property type="molecule type" value="Genomic_DNA"/>
</dbReference>
<sequence length="144" mass="16942">MYTMTLTKKKKPLNYYKKKCWNQFSKYIRLRDCLKTTGSPDYGKCITCGRLVGITRADAGHFISRRFSSTLFDERNVHLQCKQCNGFGGNLLEYRRQIIRLYGEGADIELEDKATEIKKLTEIDLTNMEKYYKIETEKLIEDNK</sequence>
<gene>
    <name evidence="1" type="ORF">MM415B04908_0005</name>
</gene>
<protein>
    <submittedName>
        <fullName evidence="1">Putative lambda recombination protein</fullName>
    </submittedName>
</protein>
<evidence type="ECO:0000313" key="1">
    <source>
        <dbReference type="EMBL" id="QJA96167.1"/>
    </source>
</evidence>
<proteinExistence type="predicted"/>
<dbReference type="Pfam" id="PF05766">
    <property type="entry name" value="NinG"/>
    <property type="match status" value="1"/>
</dbReference>